<proteinExistence type="predicted"/>
<feature type="chain" id="PRO_5011469891" description="PepSY domain-containing protein" evidence="2">
    <location>
        <begin position="24"/>
        <end position="133"/>
    </location>
</feature>
<evidence type="ECO:0008006" key="5">
    <source>
        <dbReference type="Google" id="ProtNLM"/>
    </source>
</evidence>
<organism evidence="3 4">
    <name type="scientific">Pontibacter chinhatensis</name>
    <dbReference type="NCBI Taxonomy" id="1436961"/>
    <lineage>
        <taxon>Bacteria</taxon>
        <taxon>Pseudomonadati</taxon>
        <taxon>Bacteroidota</taxon>
        <taxon>Cytophagia</taxon>
        <taxon>Cytophagales</taxon>
        <taxon>Hymenobacteraceae</taxon>
        <taxon>Pontibacter</taxon>
    </lineage>
</organism>
<dbReference type="Proteomes" id="UP000198724">
    <property type="component" value="Unassembled WGS sequence"/>
</dbReference>
<accession>A0A1I2U2D5</accession>
<feature type="signal peptide" evidence="2">
    <location>
        <begin position="1"/>
        <end position="23"/>
    </location>
</feature>
<gene>
    <name evidence="3" type="ORF">SAMN05421739_103369</name>
</gene>
<dbReference type="AlphaFoldDB" id="A0A1I2U2D5"/>
<feature type="compositionally biased region" description="Low complexity" evidence="1">
    <location>
        <begin position="22"/>
        <end position="57"/>
    </location>
</feature>
<name>A0A1I2U2D5_9BACT</name>
<reference evidence="4" key="1">
    <citation type="submission" date="2016-10" db="EMBL/GenBank/DDBJ databases">
        <authorList>
            <person name="Varghese N."/>
            <person name="Submissions S."/>
        </authorList>
    </citation>
    <scope>NUCLEOTIDE SEQUENCE [LARGE SCALE GENOMIC DNA]</scope>
    <source>
        <strain evidence="4">LP51</strain>
    </source>
</reference>
<dbReference type="RefSeq" id="WP_175491040.1">
    <property type="nucleotide sequence ID" value="NZ_FOOT01000003.1"/>
</dbReference>
<evidence type="ECO:0000256" key="2">
    <source>
        <dbReference type="SAM" id="SignalP"/>
    </source>
</evidence>
<evidence type="ECO:0000313" key="3">
    <source>
        <dbReference type="EMBL" id="SFG71133.1"/>
    </source>
</evidence>
<dbReference type="Gene3D" id="3.10.450.360">
    <property type="match status" value="1"/>
</dbReference>
<dbReference type="EMBL" id="FOOT01000003">
    <property type="protein sequence ID" value="SFG71133.1"/>
    <property type="molecule type" value="Genomic_DNA"/>
</dbReference>
<dbReference type="STRING" id="1436961.SAMN05421739_103369"/>
<evidence type="ECO:0000313" key="4">
    <source>
        <dbReference type="Proteomes" id="UP000198724"/>
    </source>
</evidence>
<sequence length="133" mass="14402">MKKVTLLAFAFAAFGLISTEATAQSQNTPSTQQSPQSEQAQQQGQQQQDANKQQITQEELPEGVKQALQHDALKDWQVSEVYKVAPEATAGADAKATYEIYFTNAEQKQAVARFDETGKPVAKAAAAEGTVEQ</sequence>
<keyword evidence="4" id="KW-1185">Reference proteome</keyword>
<feature type="region of interest" description="Disordered" evidence="1">
    <location>
        <begin position="22"/>
        <end position="63"/>
    </location>
</feature>
<protein>
    <recommendedName>
        <fullName evidence="5">PepSY domain-containing protein</fullName>
    </recommendedName>
</protein>
<evidence type="ECO:0000256" key="1">
    <source>
        <dbReference type="SAM" id="MobiDB-lite"/>
    </source>
</evidence>
<keyword evidence="2" id="KW-0732">Signal</keyword>